<dbReference type="EMBL" id="JACTNZ010000004">
    <property type="protein sequence ID" value="KAG5554277.1"/>
    <property type="molecule type" value="Genomic_DNA"/>
</dbReference>
<dbReference type="PANTHER" id="PTHR46325:SF40">
    <property type="entry name" value="CRIB DOMAIN-CONTAINING PROTEIN"/>
    <property type="match status" value="1"/>
</dbReference>
<feature type="compositionally biased region" description="Basic residues" evidence="1">
    <location>
        <begin position="181"/>
        <end position="195"/>
    </location>
</feature>
<feature type="compositionally biased region" description="Polar residues" evidence="1">
    <location>
        <begin position="225"/>
        <end position="251"/>
    </location>
</feature>
<sequence length="297" mass="32608">MIYFVLSPVCPFLIELFLSFECRGFVFLSFEDQKQRKQLGGGTFLARQNDDDEGDLERIKIHLANIWYVSSTLTPFSCSFKNRCSSVWLLRKLENHNEKEEEMQIGYPTDVKHVAHIGMDGPSANTPSWMNEYKPNSEGSSVPSNSEPKGKPATKKSSQEGQLAMDITDDPSGAPLDSPTRRHSSKSKQSRRHHSSGGSVGSPSRDPLESNSKPRRHKNSGDLDSPTSGSPGRTRRIQNSILGSESPSQGQPRIPKQSRQKKTKGSTGSGSSTPSRSKGLDHLNQNLPYSDPGPGPG</sequence>
<dbReference type="InterPro" id="IPR000095">
    <property type="entry name" value="CRIB_dom"/>
</dbReference>
<evidence type="ECO:0000259" key="2">
    <source>
        <dbReference type="PROSITE" id="PS50108"/>
    </source>
</evidence>
<feature type="domain" description="CRIB" evidence="2">
    <location>
        <begin position="105"/>
        <end position="118"/>
    </location>
</feature>
<dbReference type="AlphaFoldDB" id="A0AAV6KQ28"/>
<accession>A0AAV6KQ28</accession>
<organism evidence="3 4">
    <name type="scientific">Rhododendron griersonianum</name>
    <dbReference type="NCBI Taxonomy" id="479676"/>
    <lineage>
        <taxon>Eukaryota</taxon>
        <taxon>Viridiplantae</taxon>
        <taxon>Streptophyta</taxon>
        <taxon>Embryophyta</taxon>
        <taxon>Tracheophyta</taxon>
        <taxon>Spermatophyta</taxon>
        <taxon>Magnoliopsida</taxon>
        <taxon>eudicotyledons</taxon>
        <taxon>Gunneridae</taxon>
        <taxon>Pentapetalae</taxon>
        <taxon>asterids</taxon>
        <taxon>Ericales</taxon>
        <taxon>Ericaceae</taxon>
        <taxon>Ericoideae</taxon>
        <taxon>Rhodoreae</taxon>
        <taxon>Rhododendron</taxon>
    </lineage>
</organism>
<reference evidence="3" key="1">
    <citation type="submission" date="2020-08" db="EMBL/GenBank/DDBJ databases">
        <title>Plant Genome Project.</title>
        <authorList>
            <person name="Zhang R.-G."/>
        </authorList>
    </citation>
    <scope>NUCLEOTIDE SEQUENCE</scope>
    <source>
        <strain evidence="3">WSP0</strain>
        <tissue evidence="3">Leaf</tissue>
    </source>
</reference>
<feature type="region of interest" description="Disordered" evidence="1">
    <location>
        <begin position="116"/>
        <end position="297"/>
    </location>
</feature>
<keyword evidence="4" id="KW-1185">Reference proteome</keyword>
<dbReference type="SMART" id="SM00285">
    <property type="entry name" value="PBD"/>
    <property type="match status" value="1"/>
</dbReference>
<protein>
    <recommendedName>
        <fullName evidence="2">CRIB domain-containing protein</fullName>
    </recommendedName>
</protein>
<evidence type="ECO:0000313" key="4">
    <source>
        <dbReference type="Proteomes" id="UP000823749"/>
    </source>
</evidence>
<comment type="caution">
    <text evidence="3">The sequence shown here is derived from an EMBL/GenBank/DDBJ whole genome shotgun (WGS) entry which is preliminary data.</text>
</comment>
<dbReference type="CDD" id="cd00132">
    <property type="entry name" value="CRIB"/>
    <property type="match status" value="1"/>
</dbReference>
<dbReference type="Pfam" id="PF00786">
    <property type="entry name" value="PBD"/>
    <property type="match status" value="1"/>
</dbReference>
<name>A0AAV6KQ28_9ERIC</name>
<gene>
    <name evidence="3" type="ORF">RHGRI_011966</name>
</gene>
<feature type="compositionally biased region" description="Polar residues" evidence="1">
    <location>
        <begin position="137"/>
        <end position="147"/>
    </location>
</feature>
<dbReference type="PROSITE" id="PS50108">
    <property type="entry name" value="CRIB"/>
    <property type="match status" value="1"/>
</dbReference>
<feature type="compositionally biased region" description="Low complexity" evidence="1">
    <location>
        <begin position="265"/>
        <end position="277"/>
    </location>
</feature>
<evidence type="ECO:0000313" key="3">
    <source>
        <dbReference type="EMBL" id="KAG5554277.1"/>
    </source>
</evidence>
<dbReference type="Proteomes" id="UP000823749">
    <property type="component" value="Chromosome 4"/>
</dbReference>
<evidence type="ECO:0000256" key="1">
    <source>
        <dbReference type="SAM" id="MobiDB-lite"/>
    </source>
</evidence>
<proteinExistence type="predicted"/>
<dbReference type="PANTHER" id="PTHR46325">
    <property type="entry name" value="CRIB DOMAIN-CONTAINING PROTEIN RIC8"/>
    <property type="match status" value="1"/>
</dbReference>